<dbReference type="SMART" id="SM00939">
    <property type="entry name" value="PepX_C"/>
    <property type="match status" value="1"/>
</dbReference>
<dbReference type="Gene3D" id="3.40.50.1820">
    <property type="entry name" value="alpha/beta hydrolase"/>
    <property type="match status" value="1"/>
</dbReference>
<evidence type="ECO:0000256" key="1">
    <source>
        <dbReference type="ARBA" id="ARBA00022801"/>
    </source>
</evidence>
<dbReference type="InterPro" id="IPR013736">
    <property type="entry name" value="Xaa-Pro_dipept_C"/>
</dbReference>
<keyword evidence="5" id="KW-1185">Reference proteome</keyword>
<dbReference type="Pfam" id="PF08530">
    <property type="entry name" value="PepX_C"/>
    <property type="match status" value="1"/>
</dbReference>
<dbReference type="PANTHER" id="PTHR43056">
    <property type="entry name" value="PEPTIDASE S9 PROLYL OLIGOPEPTIDASE"/>
    <property type="match status" value="1"/>
</dbReference>
<dbReference type="Gene3D" id="1.10.3020.20">
    <property type="match status" value="1"/>
</dbReference>
<keyword evidence="1" id="KW-0378">Hydrolase</keyword>
<evidence type="ECO:0000256" key="2">
    <source>
        <dbReference type="SAM" id="MobiDB-lite"/>
    </source>
</evidence>
<dbReference type="InterPro" id="IPR029058">
    <property type="entry name" value="AB_hydrolase_fold"/>
</dbReference>
<reference evidence="4 5" key="1">
    <citation type="journal article" date="2010" name="ChemBioChem">
        <title>Cloning and characterization of the biosynthetic gene cluster of 16-membered macrolide antibiotic FD-891: involvement of a dual functional cytochrome P450 monooxygenase catalyzing epoxidation and hydroxylation.</title>
        <authorList>
            <person name="Kudo F."/>
            <person name="Motegi A."/>
            <person name="Mizoue K."/>
            <person name="Eguchi T."/>
        </authorList>
    </citation>
    <scope>NUCLEOTIDE SEQUENCE [LARGE SCALE GENOMIC DNA]</scope>
    <source>
        <strain evidence="4 5">A-8890</strain>
    </source>
</reference>
<protein>
    <recommendedName>
        <fullName evidence="3">Xaa-Pro dipeptidyl-peptidase C-terminal domain-containing protein</fullName>
    </recommendedName>
</protein>
<accession>A0ABN5VCP2</accession>
<feature type="region of interest" description="Disordered" evidence="2">
    <location>
        <begin position="477"/>
        <end position="505"/>
    </location>
</feature>
<name>A0ABN5VCP2_9ACTN</name>
<dbReference type="SUPFAM" id="SSF49785">
    <property type="entry name" value="Galactose-binding domain-like"/>
    <property type="match status" value="1"/>
</dbReference>
<evidence type="ECO:0000313" key="4">
    <source>
        <dbReference type="EMBL" id="BBC30959.1"/>
    </source>
</evidence>
<dbReference type="InterPro" id="IPR050585">
    <property type="entry name" value="Xaa-Pro_dipeptidyl-ppase/CocE"/>
</dbReference>
<dbReference type="InterPro" id="IPR000383">
    <property type="entry name" value="Xaa-Pro-like_dom"/>
</dbReference>
<organism evidence="4 5">
    <name type="scientific">Streptomyces graminofaciens</name>
    <dbReference type="NCBI Taxonomy" id="68212"/>
    <lineage>
        <taxon>Bacteria</taxon>
        <taxon>Bacillati</taxon>
        <taxon>Actinomycetota</taxon>
        <taxon>Actinomycetes</taxon>
        <taxon>Kitasatosporales</taxon>
        <taxon>Streptomycetaceae</taxon>
        <taxon>Streptomyces</taxon>
    </lineage>
</organism>
<dbReference type="Gene3D" id="2.60.120.260">
    <property type="entry name" value="Galactose-binding domain-like"/>
    <property type="match status" value="1"/>
</dbReference>
<dbReference type="EMBL" id="AP018448">
    <property type="protein sequence ID" value="BBC30959.1"/>
    <property type="molecule type" value="Genomic_DNA"/>
</dbReference>
<gene>
    <name evidence="4" type="ORF">SGFS_022530</name>
</gene>
<dbReference type="SUPFAM" id="SSF53474">
    <property type="entry name" value="alpha/beta-Hydrolases"/>
    <property type="match status" value="1"/>
</dbReference>
<proteinExistence type="predicted"/>
<dbReference type="Pfam" id="PF02129">
    <property type="entry name" value="Peptidase_S15"/>
    <property type="match status" value="1"/>
</dbReference>
<feature type="domain" description="Xaa-Pro dipeptidyl-peptidase C-terminal" evidence="3">
    <location>
        <begin position="326"/>
        <end position="586"/>
    </location>
</feature>
<reference evidence="4 5" key="2">
    <citation type="journal article" date="2023" name="ChemBioChem">
        <title>Acyltransferase Domain Exchange between Two Independent Type I Polyketide Synthases in the Same Producer Strain of Macrolide Antibiotics.</title>
        <authorList>
            <person name="Kudo F."/>
            <person name="Kishikawa K."/>
            <person name="Tsuboi K."/>
            <person name="Kido T."/>
            <person name="Usui T."/>
            <person name="Hashimoto J."/>
            <person name="Shin-Ya K."/>
            <person name="Miyanaga A."/>
            <person name="Eguchi T."/>
        </authorList>
    </citation>
    <scope>NUCLEOTIDE SEQUENCE [LARGE SCALE GENOMIC DNA]</scope>
    <source>
        <strain evidence="4 5">A-8890</strain>
    </source>
</reference>
<dbReference type="Proteomes" id="UP001321542">
    <property type="component" value="Chromosome"/>
</dbReference>
<dbReference type="InterPro" id="IPR008979">
    <property type="entry name" value="Galactose-bd-like_sf"/>
</dbReference>
<evidence type="ECO:0000313" key="5">
    <source>
        <dbReference type="Proteomes" id="UP001321542"/>
    </source>
</evidence>
<dbReference type="InterPro" id="IPR005674">
    <property type="entry name" value="CocE/Ser_esterase"/>
</dbReference>
<evidence type="ECO:0000259" key="3">
    <source>
        <dbReference type="SMART" id="SM00939"/>
    </source>
</evidence>
<sequence length="597" mass="65964">MNVYEQDNLGVEVHYLKATPLAASEPPLTPFQPGTTVLPKGSVHVEGGKPLPCDIRLDRDLAIALRDGTVIYGDVYRPTGDEQVPVILVWTPYGKSGGWWNKNMYPTTFGVDPKDLSGLQAFEAPDPAYWCDHGYAIAVVDVRGTGRSGGDLLVWGSAGGRDVYDTVEWLAEQEWCSGKVGMNGNSQLAIMQWFGAAERPPHLAAIAPWEALSDMYRDNAVRGGIPDMDFHNRDILAFLYGENRFEDAAAMLEDYPLMNGYWADKRARIEQIDVPAYVVASWTNSLHTRGTLAAFRGIASTDKWLRVSNELEWVDIADPDNVADLNRFFDRYLKDIDNGWEDTPRVRLSVLDPGGTDQVGRPENEWPLARQEWRTLHLDAADGTLSDKPPTQEAIARYQGNDSTSSVTFTLSFDEDTEITGHLNLHLWVEAEAAEDMDLFAAVYKTDSDGNRLYHYEVRGEEARAAVRAMAEGSHMPAGITYSGPNGRLRVSHRAKDPERSTPAEPYLTHAEEQLLTPGECVPVELALWPTSLLVHPGEHLVVEIAGHPVGDIALPPLPGGNPDIRTRNKGAHLIRTGGTYDSHLLLPVVPPADVHH</sequence>
<dbReference type="NCBIfam" id="TIGR00976">
    <property type="entry name" value="CocE_NonD"/>
    <property type="match status" value="2"/>
</dbReference>
<dbReference type="PANTHER" id="PTHR43056:SF10">
    <property type="entry name" value="COCE_NOND FAMILY, PUTATIVE (AFU_ORTHOLOGUE AFUA_7G00600)-RELATED"/>
    <property type="match status" value="1"/>
</dbReference>